<dbReference type="PANTHER" id="PTHR23506:SF4">
    <property type="entry name" value="PORTABELLA"/>
    <property type="match status" value="1"/>
</dbReference>
<keyword evidence="5 7" id="KW-0472">Membrane</keyword>
<dbReference type="GO" id="GO:0043195">
    <property type="term" value="C:terminal bouton"/>
    <property type="evidence" value="ECO:0007669"/>
    <property type="project" value="TreeGrafter"/>
</dbReference>
<dbReference type="AlphaFoldDB" id="A0A9N9XLN0"/>
<evidence type="ECO:0000256" key="1">
    <source>
        <dbReference type="ARBA" id="ARBA00004141"/>
    </source>
</evidence>
<keyword evidence="3 7" id="KW-0812">Transmembrane</keyword>
<evidence type="ECO:0000256" key="6">
    <source>
        <dbReference type="SAM" id="MobiDB-lite"/>
    </source>
</evidence>
<accession>A0A9N9XLN0</accession>
<dbReference type="Proteomes" id="UP001153712">
    <property type="component" value="Chromosome 12"/>
</dbReference>
<dbReference type="GO" id="GO:0030672">
    <property type="term" value="C:synaptic vesicle membrane"/>
    <property type="evidence" value="ECO:0007669"/>
    <property type="project" value="TreeGrafter"/>
</dbReference>
<evidence type="ECO:0000313" key="9">
    <source>
        <dbReference type="Proteomes" id="UP001153712"/>
    </source>
</evidence>
<feature type="region of interest" description="Disordered" evidence="6">
    <location>
        <begin position="271"/>
        <end position="433"/>
    </location>
</feature>
<feature type="transmembrane region" description="Helical" evidence="7">
    <location>
        <begin position="743"/>
        <end position="764"/>
    </location>
</feature>
<feature type="region of interest" description="Disordered" evidence="6">
    <location>
        <begin position="1"/>
        <end position="61"/>
    </location>
</feature>
<dbReference type="InterPro" id="IPR036259">
    <property type="entry name" value="MFS_trans_sf"/>
</dbReference>
<evidence type="ECO:0000313" key="8">
    <source>
        <dbReference type="EMBL" id="CAG9856677.1"/>
    </source>
</evidence>
<feature type="transmembrane region" description="Helical" evidence="7">
    <location>
        <begin position="648"/>
        <end position="674"/>
    </location>
</feature>
<feature type="compositionally biased region" description="Low complexity" evidence="6">
    <location>
        <begin position="93"/>
        <end position="111"/>
    </location>
</feature>
<comment type="subcellular location">
    <subcellularLocation>
        <location evidence="1">Membrane</location>
        <topology evidence="1">Multi-pass membrane protein</topology>
    </subcellularLocation>
</comment>
<evidence type="ECO:0008006" key="10">
    <source>
        <dbReference type="Google" id="ProtNLM"/>
    </source>
</evidence>
<dbReference type="GO" id="GO:0005335">
    <property type="term" value="F:serotonin:sodium:chloride symporter activity"/>
    <property type="evidence" value="ECO:0007669"/>
    <property type="project" value="TreeGrafter"/>
</dbReference>
<feature type="transmembrane region" description="Helical" evidence="7">
    <location>
        <begin position="572"/>
        <end position="590"/>
    </location>
</feature>
<dbReference type="InterPro" id="IPR050930">
    <property type="entry name" value="MFS_Vesicular_Transporter"/>
</dbReference>
<feature type="compositionally biased region" description="Basic and acidic residues" evidence="6">
    <location>
        <begin position="271"/>
        <end position="280"/>
    </location>
</feature>
<feature type="region of interest" description="Disordered" evidence="6">
    <location>
        <begin position="79"/>
        <end position="133"/>
    </location>
</feature>
<protein>
    <recommendedName>
        <fullName evidence="10">Synaptic vesicular amine transporter</fullName>
    </recommendedName>
</protein>
<organism evidence="8 9">
    <name type="scientific">Phyllotreta striolata</name>
    <name type="common">Striped flea beetle</name>
    <name type="synonym">Crioceris striolata</name>
    <dbReference type="NCBI Taxonomy" id="444603"/>
    <lineage>
        <taxon>Eukaryota</taxon>
        <taxon>Metazoa</taxon>
        <taxon>Ecdysozoa</taxon>
        <taxon>Arthropoda</taxon>
        <taxon>Hexapoda</taxon>
        <taxon>Insecta</taxon>
        <taxon>Pterygota</taxon>
        <taxon>Neoptera</taxon>
        <taxon>Endopterygota</taxon>
        <taxon>Coleoptera</taxon>
        <taxon>Polyphaga</taxon>
        <taxon>Cucujiformia</taxon>
        <taxon>Chrysomeloidea</taxon>
        <taxon>Chrysomelidae</taxon>
        <taxon>Galerucinae</taxon>
        <taxon>Alticini</taxon>
        <taxon>Phyllotreta</taxon>
    </lineage>
</organism>
<feature type="compositionally biased region" description="Acidic residues" evidence="6">
    <location>
        <begin position="17"/>
        <end position="31"/>
    </location>
</feature>
<evidence type="ECO:0000256" key="2">
    <source>
        <dbReference type="ARBA" id="ARBA00022448"/>
    </source>
</evidence>
<keyword evidence="9" id="KW-1185">Reference proteome</keyword>
<feature type="transmembrane region" description="Helical" evidence="7">
    <location>
        <begin position="602"/>
        <end position="622"/>
    </location>
</feature>
<feature type="transmembrane region" description="Helical" evidence="7">
    <location>
        <begin position="501"/>
        <end position="527"/>
    </location>
</feature>
<sequence>MLPGRKILTDDLSGQLELEEEEEEESIEEEQLPTHRVCRIGRSRRASTGTRTSIRRRDNSDEMVEYNYELKLLSDIKSSMSKSKKDDVKDCFSKQASSNRRNSTSSQTSRGSGRKGKERTANQRKSLSICEQMRSKQRAAETASILSFESPVELSTGGQCAANLPVCIGKSDCDAFEPDPGTSDKPTRWRKPGGIDDYQQLLEIIHREIQQTVGIPAIGCKKDHGLDCCDCEDQPKKKVQQENVRLDSVESSDSVLDDVLINKMLYRSKDSRSMLTEKRSGAPRYSEIDEDEGEAGGRVKKTRQSRSSARRMPDDVSITGVSTQGTVKKDNKSVKIDSARRTAGKSTTPFGGAGGSKTGRSTSRERTITPTVSKGQAVGASTARGASTSNGNTNWRRSTDRSVSNRRQSTDRSVSNGRGSTARNIAGGRSSNRGRATAVRIPIIPDYLFHNEINASSTDRRLGPASLSQLQRKYQDVEDENGPVGALLASKAFVQLACTPLVGYLVGVCGCYVPLLVGSCNMLLAAILFACGSSYKVLVLARALHGSASAATAISGMCLLAKKLPAELRVKLMPMAFGGIALGVLIGYPLGGAAYQAVGKSAPFILLAVCIALVIVLQVVYLKEEHGESEISEESYVKYLEVFRDRRTVIAALVISISTSTMAILEPCVPMWLLAKFDPPPSKWQLGAVFIPDSVGYFVGSHFTGLLAVVPWRIAVIAMVVTGLSCYALPLATALSQLTLPHFGIGLGVGAVDAALVPLLASFVDNKGMNEYGPIYSLQQAAVSVSYSLGPLIGGQTVQMLGFPWLIRIVGFLNLLVCPLLLELEAKTESVPLMSDSASMYDRLEDERELRVTK</sequence>
<dbReference type="Gene3D" id="1.20.1250.20">
    <property type="entry name" value="MFS general substrate transporter like domains"/>
    <property type="match status" value="1"/>
</dbReference>
<dbReference type="Pfam" id="PF07690">
    <property type="entry name" value="MFS_1"/>
    <property type="match status" value="1"/>
</dbReference>
<evidence type="ECO:0000256" key="5">
    <source>
        <dbReference type="ARBA" id="ARBA00023136"/>
    </source>
</evidence>
<dbReference type="PANTHER" id="PTHR23506">
    <property type="entry name" value="GH10249P"/>
    <property type="match status" value="1"/>
</dbReference>
<dbReference type="EMBL" id="OU900105">
    <property type="protein sequence ID" value="CAG9856677.1"/>
    <property type="molecule type" value="Genomic_DNA"/>
</dbReference>
<proteinExistence type="predicted"/>
<dbReference type="InterPro" id="IPR011701">
    <property type="entry name" value="MFS"/>
</dbReference>
<feature type="transmembrane region" description="Helical" evidence="7">
    <location>
        <begin position="710"/>
        <end position="731"/>
    </location>
</feature>
<keyword evidence="4 7" id="KW-1133">Transmembrane helix</keyword>
<name>A0A9N9XLN0_PHYSR</name>
<feature type="compositionally biased region" description="Basic and acidic residues" evidence="6">
    <location>
        <begin position="83"/>
        <end position="92"/>
    </location>
</feature>
<feature type="compositionally biased region" description="Basic and acidic residues" evidence="6">
    <location>
        <begin position="327"/>
        <end position="340"/>
    </location>
</feature>
<evidence type="ECO:0000256" key="3">
    <source>
        <dbReference type="ARBA" id="ARBA00022692"/>
    </source>
</evidence>
<reference evidence="8" key="1">
    <citation type="submission" date="2022-01" db="EMBL/GenBank/DDBJ databases">
        <authorList>
            <person name="King R."/>
        </authorList>
    </citation>
    <scope>NUCLEOTIDE SEQUENCE</scope>
</reference>
<evidence type="ECO:0000256" key="7">
    <source>
        <dbReference type="SAM" id="Phobius"/>
    </source>
</evidence>
<dbReference type="SUPFAM" id="SSF103473">
    <property type="entry name" value="MFS general substrate transporter"/>
    <property type="match status" value="1"/>
</dbReference>
<feature type="compositionally biased region" description="Polar residues" evidence="6">
    <location>
        <begin position="384"/>
        <end position="433"/>
    </location>
</feature>
<gene>
    <name evidence="8" type="ORF">PHYEVI_LOCUS3096</name>
</gene>
<keyword evidence="2" id="KW-0813">Transport</keyword>
<dbReference type="GO" id="GO:0015842">
    <property type="term" value="P:aminergic neurotransmitter loading into synaptic vesicle"/>
    <property type="evidence" value="ECO:0007669"/>
    <property type="project" value="TreeGrafter"/>
</dbReference>
<feature type="compositionally biased region" description="Basic residues" evidence="6">
    <location>
        <begin position="36"/>
        <end position="45"/>
    </location>
</feature>
<evidence type="ECO:0000256" key="4">
    <source>
        <dbReference type="ARBA" id="ARBA00022989"/>
    </source>
</evidence>
<dbReference type="OrthoDB" id="5086884at2759"/>